<organism evidence="1 2">
    <name type="scientific">Portunus trituberculatus</name>
    <name type="common">Swimming crab</name>
    <name type="synonym">Neptunus trituberculatus</name>
    <dbReference type="NCBI Taxonomy" id="210409"/>
    <lineage>
        <taxon>Eukaryota</taxon>
        <taxon>Metazoa</taxon>
        <taxon>Ecdysozoa</taxon>
        <taxon>Arthropoda</taxon>
        <taxon>Crustacea</taxon>
        <taxon>Multicrustacea</taxon>
        <taxon>Malacostraca</taxon>
        <taxon>Eumalacostraca</taxon>
        <taxon>Eucarida</taxon>
        <taxon>Decapoda</taxon>
        <taxon>Pleocyemata</taxon>
        <taxon>Brachyura</taxon>
        <taxon>Eubrachyura</taxon>
        <taxon>Portunoidea</taxon>
        <taxon>Portunidae</taxon>
        <taxon>Portuninae</taxon>
        <taxon>Portunus</taxon>
    </lineage>
</organism>
<dbReference type="AlphaFoldDB" id="A0A5B7KHE2"/>
<evidence type="ECO:0000313" key="1">
    <source>
        <dbReference type="EMBL" id="MPD06236.1"/>
    </source>
</evidence>
<protein>
    <submittedName>
        <fullName evidence="1">Uncharacterized protein</fullName>
    </submittedName>
</protein>
<proteinExistence type="predicted"/>
<evidence type="ECO:0000313" key="2">
    <source>
        <dbReference type="Proteomes" id="UP000324222"/>
    </source>
</evidence>
<sequence length="63" mass="7373">MLAKFLYNIHNLSDNFPRPIIHTDPATSDYDDRDETANEAKYNSQYHSWAQFCGWLTILHATN</sequence>
<reference evidence="1 2" key="1">
    <citation type="submission" date="2019-05" db="EMBL/GenBank/DDBJ databases">
        <title>Another draft genome of Portunus trituberculatus and its Hox gene families provides insights of decapod evolution.</title>
        <authorList>
            <person name="Jeong J.-H."/>
            <person name="Song I."/>
            <person name="Kim S."/>
            <person name="Choi T."/>
            <person name="Kim D."/>
            <person name="Ryu S."/>
            <person name="Kim W."/>
        </authorList>
    </citation>
    <scope>NUCLEOTIDE SEQUENCE [LARGE SCALE GENOMIC DNA]</scope>
    <source>
        <tissue evidence="1">Muscle</tissue>
    </source>
</reference>
<gene>
    <name evidence="1" type="ORF">E2C01_102036</name>
</gene>
<name>A0A5B7KHE2_PORTR</name>
<dbReference type="EMBL" id="VSRR010150065">
    <property type="protein sequence ID" value="MPD06236.1"/>
    <property type="molecule type" value="Genomic_DNA"/>
</dbReference>
<accession>A0A5B7KHE2</accession>
<comment type="caution">
    <text evidence="1">The sequence shown here is derived from an EMBL/GenBank/DDBJ whole genome shotgun (WGS) entry which is preliminary data.</text>
</comment>
<dbReference type="Proteomes" id="UP000324222">
    <property type="component" value="Unassembled WGS sequence"/>
</dbReference>
<keyword evidence="2" id="KW-1185">Reference proteome</keyword>